<reference evidence="9 10" key="1">
    <citation type="submission" date="2016-09" db="EMBL/GenBank/DDBJ databases">
        <title>Rhizobium oryziradicis sp. nov., isolated from the root of rice.</title>
        <authorList>
            <person name="Zhao J."/>
            <person name="Zhang X."/>
        </authorList>
    </citation>
    <scope>NUCLEOTIDE SEQUENCE [LARGE SCALE GENOMIC DNA]</scope>
    <source>
        <strain evidence="9 10">N19</strain>
    </source>
</reference>
<dbReference type="AlphaFoldDB" id="A0A1Q8ZTV9"/>
<dbReference type="SUPFAM" id="SSF53850">
    <property type="entry name" value="Periplasmic binding protein-like II"/>
    <property type="match status" value="1"/>
</dbReference>
<dbReference type="Gene3D" id="3.40.190.290">
    <property type="match status" value="1"/>
</dbReference>
<dbReference type="STRING" id="1867956.BJF95_10070"/>
<evidence type="ECO:0000259" key="8">
    <source>
        <dbReference type="PROSITE" id="PS50931"/>
    </source>
</evidence>
<sequence>MDNRAGEMQVFVLAAELKSFSAAGRRLSMSPSAVSKLVSRIEDRLGVRLLLRSTRTLELTPEGELYLRRARAILRDIEATEELIAGDGQVPHGILRVNASVGFGENCVLPLIGDFLELYPKIELELTLTDGVVDLVGERTDVAIRVGPMKDSTLKARKLRQGTRAIVAAPAYIARHGTLQTPDDLDRHNCLDFTFRRHQDGWPFRHPETGTSFLKPIKGNLRVSNGAIMRQLCLDGVGIARIGRFHVEAGIASGAFLPLLEDWQADDTEEVHAVYVPHPHLSTGIRAFVDFLVKRLGRD</sequence>
<dbReference type="Pfam" id="PF03466">
    <property type="entry name" value="LysR_substrate"/>
    <property type="match status" value="1"/>
</dbReference>
<dbReference type="PANTHER" id="PTHR30537:SF71">
    <property type="entry name" value="TRANSCRIPTIONAL REGULATORY PROTEIN"/>
    <property type="match status" value="1"/>
</dbReference>
<dbReference type="Gene3D" id="1.10.10.10">
    <property type="entry name" value="Winged helix-like DNA-binding domain superfamily/Winged helix DNA-binding domain"/>
    <property type="match status" value="1"/>
</dbReference>
<evidence type="ECO:0000256" key="4">
    <source>
        <dbReference type="ARBA" id="ARBA00023163"/>
    </source>
</evidence>
<evidence type="ECO:0000256" key="3">
    <source>
        <dbReference type="ARBA" id="ARBA00023125"/>
    </source>
</evidence>
<keyword evidence="4" id="KW-0804">Transcription</keyword>
<evidence type="ECO:0000313" key="10">
    <source>
        <dbReference type="Proteomes" id="UP000186894"/>
    </source>
</evidence>
<dbReference type="Proteomes" id="UP000186894">
    <property type="component" value="Unassembled WGS sequence"/>
</dbReference>
<dbReference type="FunFam" id="1.10.10.10:FF:000001">
    <property type="entry name" value="LysR family transcriptional regulator"/>
    <property type="match status" value="1"/>
</dbReference>
<evidence type="ECO:0000313" key="9">
    <source>
        <dbReference type="EMBL" id="OLP45522.1"/>
    </source>
</evidence>
<accession>A0A1Q8ZTV9</accession>
<dbReference type="InterPro" id="IPR036388">
    <property type="entry name" value="WH-like_DNA-bd_sf"/>
</dbReference>
<dbReference type="OrthoDB" id="9786526at2"/>
<keyword evidence="3" id="KW-0238">DNA-binding</keyword>
<name>A0A1Q8ZTV9_9HYPH</name>
<dbReference type="InterPro" id="IPR005119">
    <property type="entry name" value="LysR_subst-bd"/>
</dbReference>
<dbReference type="GO" id="GO:0043565">
    <property type="term" value="F:sequence-specific DNA binding"/>
    <property type="evidence" value="ECO:0007669"/>
    <property type="project" value="TreeGrafter"/>
</dbReference>
<dbReference type="PROSITE" id="PS50931">
    <property type="entry name" value="HTH_LYSR"/>
    <property type="match status" value="1"/>
</dbReference>
<keyword evidence="10" id="KW-1185">Reference proteome</keyword>
<dbReference type="InterPro" id="IPR036390">
    <property type="entry name" value="WH_DNA-bd_sf"/>
</dbReference>
<protein>
    <recommendedName>
        <fullName evidence="6">HTH-type transcriptional regulator TtuA</fullName>
    </recommendedName>
    <alternativeName>
        <fullName evidence="7">Tartrate utilization transcriptional regulator</fullName>
    </alternativeName>
</protein>
<dbReference type="EMBL" id="MKIM01000024">
    <property type="protein sequence ID" value="OLP45522.1"/>
    <property type="molecule type" value="Genomic_DNA"/>
</dbReference>
<gene>
    <name evidence="9" type="ORF">BJF95_10070</name>
</gene>
<dbReference type="FunFam" id="3.40.190.290:FF:000001">
    <property type="entry name" value="Transcriptional regulator, LysR family"/>
    <property type="match status" value="1"/>
</dbReference>
<dbReference type="GO" id="GO:0003700">
    <property type="term" value="F:DNA-binding transcription factor activity"/>
    <property type="evidence" value="ECO:0007669"/>
    <property type="project" value="InterPro"/>
</dbReference>
<dbReference type="GO" id="GO:0006351">
    <property type="term" value="P:DNA-templated transcription"/>
    <property type="evidence" value="ECO:0007669"/>
    <property type="project" value="TreeGrafter"/>
</dbReference>
<dbReference type="SUPFAM" id="SSF46785">
    <property type="entry name" value="Winged helix' DNA-binding domain"/>
    <property type="match status" value="1"/>
</dbReference>
<comment type="similarity">
    <text evidence="1">Belongs to the LysR transcriptional regulatory family.</text>
</comment>
<evidence type="ECO:0000256" key="5">
    <source>
        <dbReference type="ARBA" id="ARBA00054626"/>
    </source>
</evidence>
<evidence type="ECO:0000256" key="2">
    <source>
        <dbReference type="ARBA" id="ARBA00023015"/>
    </source>
</evidence>
<dbReference type="InterPro" id="IPR000847">
    <property type="entry name" value="LysR_HTH_N"/>
</dbReference>
<dbReference type="InterPro" id="IPR058163">
    <property type="entry name" value="LysR-type_TF_proteobact-type"/>
</dbReference>
<proteinExistence type="inferred from homology"/>
<evidence type="ECO:0000256" key="7">
    <source>
        <dbReference type="ARBA" id="ARBA00083243"/>
    </source>
</evidence>
<dbReference type="PANTHER" id="PTHR30537">
    <property type="entry name" value="HTH-TYPE TRANSCRIPTIONAL REGULATOR"/>
    <property type="match status" value="1"/>
</dbReference>
<evidence type="ECO:0000256" key="6">
    <source>
        <dbReference type="ARBA" id="ARBA00067332"/>
    </source>
</evidence>
<dbReference type="RefSeq" id="WP_075638537.1">
    <property type="nucleotide sequence ID" value="NZ_MKIM01000024.1"/>
</dbReference>
<feature type="domain" description="HTH lysR-type" evidence="8">
    <location>
        <begin position="1"/>
        <end position="60"/>
    </location>
</feature>
<evidence type="ECO:0000256" key="1">
    <source>
        <dbReference type="ARBA" id="ARBA00009437"/>
    </source>
</evidence>
<comment type="caution">
    <text evidence="9">The sequence shown here is derived from an EMBL/GenBank/DDBJ whole genome shotgun (WGS) entry which is preliminary data.</text>
</comment>
<dbReference type="Pfam" id="PF00126">
    <property type="entry name" value="HTH_1"/>
    <property type="match status" value="1"/>
</dbReference>
<organism evidence="9 10">
    <name type="scientific">Rhizobium oryziradicis</name>
    <dbReference type="NCBI Taxonomy" id="1867956"/>
    <lineage>
        <taxon>Bacteria</taxon>
        <taxon>Pseudomonadati</taxon>
        <taxon>Pseudomonadota</taxon>
        <taxon>Alphaproteobacteria</taxon>
        <taxon>Hyphomicrobiales</taxon>
        <taxon>Rhizobiaceae</taxon>
        <taxon>Rhizobium/Agrobacterium group</taxon>
        <taxon>Rhizobium</taxon>
    </lineage>
</organism>
<comment type="function">
    <text evidence="5">Transcriptional regulator of the ttuABCDE tartrate utilization operon.</text>
</comment>
<keyword evidence="2" id="KW-0805">Transcription regulation</keyword>